<dbReference type="PANTHER" id="PTHR11247">
    <property type="entry name" value="PALMITOYL-PROTEIN THIOESTERASE/DOLICHYLDIPHOSPHATASE 1"/>
    <property type="match status" value="1"/>
</dbReference>
<evidence type="ECO:0000313" key="10">
    <source>
        <dbReference type="EMBL" id="KGK40682.1"/>
    </source>
</evidence>
<evidence type="ECO:0000256" key="2">
    <source>
        <dbReference type="ARBA" id="ARBA00014212"/>
    </source>
</evidence>
<reference evidence="11" key="1">
    <citation type="journal article" date="2014" name="Microb. Cell Fact.">
        <title>Exploiting Issatchenkia orientalis SD108 for succinic acid production.</title>
        <authorList>
            <person name="Xiao H."/>
            <person name="Shao Z."/>
            <person name="Jiang Y."/>
            <person name="Dole S."/>
            <person name="Zhao H."/>
        </authorList>
    </citation>
    <scope>NUCLEOTIDE SEQUENCE [LARGE SCALE GENOMIC DNA]</scope>
    <source>
        <strain evidence="11">SD108</strain>
    </source>
</reference>
<dbReference type="GeneID" id="40382360"/>
<gene>
    <name evidence="9" type="ORF">C5L36_0A12270</name>
    <name evidence="10" type="ORF">JL09_g200</name>
</gene>
<organism evidence="10 11">
    <name type="scientific">Pichia kudriavzevii</name>
    <name type="common">Yeast</name>
    <name type="synonym">Issatchenkia orientalis</name>
    <dbReference type="NCBI Taxonomy" id="4909"/>
    <lineage>
        <taxon>Eukaryota</taxon>
        <taxon>Fungi</taxon>
        <taxon>Dikarya</taxon>
        <taxon>Ascomycota</taxon>
        <taxon>Saccharomycotina</taxon>
        <taxon>Pichiomycetes</taxon>
        <taxon>Pichiales</taxon>
        <taxon>Pichiaceae</taxon>
        <taxon>Pichia</taxon>
    </lineage>
</organism>
<evidence type="ECO:0000256" key="7">
    <source>
        <dbReference type="ARBA" id="ARBA00031934"/>
    </source>
</evidence>
<dbReference type="OrthoDB" id="10263094at2759"/>
<dbReference type="EC" id="3.1.2.22" evidence="1"/>
<dbReference type="VEuPathDB" id="FungiDB:C5L36_0A12270"/>
<reference evidence="10" key="2">
    <citation type="submission" date="2014-08" db="EMBL/GenBank/DDBJ databases">
        <title>Exploiting Issatchenkia orientalis SD108 for Succinic Acid Production.</title>
        <authorList>
            <person name="Xiao H."/>
            <person name="Shao Z."/>
            <person name="Jiang Y."/>
            <person name="Dole S."/>
            <person name="Zhao H."/>
        </authorList>
    </citation>
    <scope>NUCLEOTIDE SEQUENCE [LARGE SCALE GENOMIC DNA]</scope>
    <source>
        <strain evidence="10">SD108</strain>
    </source>
</reference>
<keyword evidence="3 8" id="KW-0732">Signal</keyword>
<name>A0A099P8R2_PICKU</name>
<dbReference type="eggNOG" id="KOG2541">
    <property type="taxonomic scope" value="Eukaryota"/>
</dbReference>
<dbReference type="EMBL" id="JQFK01000001">
    <property type="protein sequence ID" value="KGK40682.1"/>
    <property type="molecule type" value="Genomic_DNA"/>
</dbReference>
<evidence type="ECO:0000256" key="6">
    <source>
        <dbReference type="ARBA" id="ARBA00023180"/>
    </source>
</evidence>
<evidence type="ECO:0000313" key="11">
    <source>
        <dbReference type="Proteomes" id="UP000029867"/>
    </source>
</evidence>
<dbReference type="Pfam" id="PF02089">
    <property type="entry name" value="Palm_thioest"/>
    <property type="match status" value="1"/>
</dbReference>
<feature type="signal peptide" evidence="8">
    <location>
        <begin position="1"/>
        <end position="18"/>
    </location>
</feature>
<dbReference type="EMBL" id="CP028773">
    <property type="protein sequence ID" value="AWU74650.1"/>
    <property type="molecule type" value="Genomic_DNA"/>
</dbReference>
<dbReference type="RefSeq" id="XP_029320127.1">
    <property type="nucleotide sequence ID" value="XM_029464267.1"/>
</dbReference>
<dbReference type="PANTHER" id="PTHR11247:SF8">
    <property type="entry name" value="PALMITOYL-PROTEIN THIOESTERASE 1"/>
    <property type="match status" value="1"/>
</dbReference>
<protein>
    <recommendedName>
        <fullName evidence="2">Palmitoyl-protein thioesterase 1</fullName>
        <ecNumber evidence="1">3.1.2.22</ecNumber>
    </recommendedName>
    <alternativeName>
        <fullName evidence="7">Palmitoyl-protein hydrolase 1</fullName>
    </alternativeName>
</protein>
<proteinExistence type="predicted"/>
<dbReference type="PRINTS" id="PR00414">
    <property type="entry name" value="PPTHIESTRASE"/>
</dbReference>
<dbReference type="SUPFAM" id="SSF53474">
    <property type="entry name" value="alpha/beta-Hydrolases"/>
    <property type="match status" value="1"/>
</dbReference>
<keyword evidence="12" id="KW-1185">Reference proteome</keyword>
<keyword evidence="4" id="KW-0378">Hydrolase</keyword>
<dbReference type="STRING" id="4909.A0A099P8R2"/>
<dbReference type="Proteomes" id="UP000029867">
    <property type="component" value="Unassembled WGS sequence"/>
</dbReference>
<dbReference type="Gene3D" id="3.40.50.1820">
    <property type="entry name" value="alpha/beta hydrolase"/>
    <property type="match status" value="1"/>
</dbReference>
<dbReference type="KEGG" id="pkz:C5L36_0A12270"/>
<feature type="chain" id="PRO_5033216040" description="Palmitoyl-protein thioesterase 1" evidence="8">
    <location>
        <begin position="19"/>
        <end position="325"/>
    </location>
</feature>
<dbReference type="InterPro" id="IPR029058">
    <property type="entry name" value="AB_hydrolase_fold"/>
</dbReference>
<dbReference type="AlphaFoldDB" id="A0A099P8R2"/>
<evidence type="ECO:0000313" key="9">
    <source>
        <dbReference type="EMBL" id="AWU74650.1"/>
    </source>
</evidence>
<dbReference type="GO" id="GO:0008474">
    <property type="term" value="F:palmitoyl-(protein) hydrolase activity"/>
    <property type="evidence" value="ECO:0007669"/>
    <property type="project" value="UniProtKB-EC"/>
</dbReference>
<keyword evidence="5" id="KW-1015">Disulfide bond</keyword>
<evidence type="ECO:0000256" key="1">
    <source>
        <dbReference type="ARBA" id="ARBA00012423"/>
    </source>
</evidence>
<dbReference type="Proteomes" id="UP000249293">
    <property type="component" value="Chromosome 1"/>
</dbReference>
<dbReference type="HOGENOM" id="CLU_050129_0_1_1"/>
<accession>A0A099P8R2</accession>
<reference evidence="9 12" key="3">
    <citation type="submission" date="2018-06" db="EMBL/GenBank/DDBJ databases">
        <title>Population genomics shows no distinction between pathogenic Candida krusei and environmental Pichia kudriavzevii: One species, four names.</title>
        <authorList>
            <person name="Douglass A.P."/>
            <person name="Offei B."/>
            <person name="Braun-Galleani S."/>
            <person name="Coughlan A.Y."/>
            <person name="Martos A."/>
            <person name="Ortiz-Merino R.A."/>
            <person name="Byrne K.P."/>
            <person name="Wolfe K.H."/>
        </authorList>
    </citation>
    <scope>NUCLEOTIDE SEQUENCE [LARGE SCALE GENOMIC DNA]</scope>
    <source>
        <strain evidence="9 12">CBS573</strain>
    </source>
</reference>
<dbReference type="InterPro" id="IPR002472">
    <property type="entry name" value="Palm_thioest"/>
</dbReference>
<keyword evidence="6" id="KW-0325">Glycoprotein</keyword>
<sequence length="325" mass="37711">MNLIVVIISFVLRHLVPEMEHHKNAKFNFLDLPESQKVEKHLTILRHTDVKTTKHLPVIMWHGMGDYYDSNSMKWAAESMLKAQPDLEIFSIYIDEDSKKDRSASVWGDAMSEVTQACNEIKSLQIDINNGINLVGFSQGGLFVRALAQVCDVKVNNVIAIGSPQNGFADLPPCEPDNSFCKRRNEFLKSRMYTDFMQNNNIQAQYFRDVNNFETYLEKSVFLKFINNELYTNVDYKKKMKDINKLVLIMFQKDETLVPKETAWFYDLDPESGKLIHFNHTTSYKYNLIGLKTLNEQGKIDFLSIDNLHLVMTEEDMMFLADTYL</sequence>
<evidence type="ECO:0000256" key="3">
    <source>
        <dbReference type="ARBA" id="ARBA00022729"/>
    </source>
</evidence>
<evidence type="ECO:0000313" key="12">
    <source>
        <dbReference type="Proteomes" id="UP000249293"/>
    </source>
</evidence>
<evidence type="ECO:0000256" key="8">
    <source>
        <dbReference type="SAM" id="SignalP"/>
    </source>
</evidence>
<evidence type="ECO:0000256" key="5">
    <source>
        <dbReference type="ARBA" id="ARBA00023157"/>
    </source>
</evidence>
<evidence type="ECO:0000256" key="4">
    <source>
        <dbReference type="ARBA" id="ARBA00022801"/>
    </source>
</evidence>